<evidence type="ECO:0008006" key="4">
    <source>
        <dbReference type="Google" id="ProtNLM"/>
    </source>
</evidence>
<dbReference type="EMBL" id="CM035428">
    <property type="protein sequence ID" value="KAH7301747.1"/>
    <property type="molecule type" value="Genomic_DNA"/>
</dbReference>
<keyword evidence="1" id="KW-0732">Signal</keyword>
<name>A0A8T2S1C4_CERRI</name>
<evidence type="ECO:0000313" key="3">
    <source>
        <dbReference type="Proteomes" id="UP000825935"/>
    </source>
</evidence>
<dbReference type="AlphaFoldDB" id="A0A8T2S1C4"/>
<accession>A0A8T2S1C4</accession>
<proteinExistence type="predicted"/>
<reference evidence="2 3" key="1">
    <citation type="submission" date="2021-08" db="EMBL/GenBank/DDBJ databases">
        <title>WGS assembly of Ceratopteris richardii.</title>
        <authorList>
            <person name="Marchant D.B."/>
            <person name="Chen G."/>
            <person name="Jenkins J."/>
            <person name="Shu S."/>
            <person name="Leebens-Mack J."/>
            <person name="Grimwood J."/>
            <person name="Schmutz J."/>
            <person name="Soltis P."/>
            <person name="Soltis D."/>
            <person name="Chen Z.-H."/>
        </authorList>
    </citation>
    <scope>NUCLEOTIDE SEQUENCE [LARGE SCALE GENOMIC DNA]</scope>
    <source>
        <strain evidence="2">Whitten #5841</strain>
        <tissue evidence="2">Leaf</tissue>
    </source>
</reference>
<organism evidence="2 3">
    <name type="scientific">Ceratopteris richardii</name>
    <name type="common">Triangle waterfern</name>
    <dbReference type="NCBI Taxonomy" id="49495"/>
    <lineage>
        <taxon>Eukaryota</taxon>
        <taxon>Viridiplantae</taxon>
        <taxon>Streptophyta</taxon>
        <taxon>Embryophyta</taxon>
        <taxon>Tracheophyta</taxon>
        <taxon>Polypodiopsida</taxon>
        <taxon>Polypodiidae</taxon>
        <taxon>Polypodiales</taxon>
        <taxon>Pteridineae</taxon>
        <taxon>Pteridaceae</taxon>
        <taxon>Parkerioideae</taxon>
        <taxon>Ceratopteris</taxon>
    </lineage>
</organism>
<dbReference type="Proteomes" id="UP000825935">
    <property type="component" value="Chromosome 23"/>
</dbReference>
<protein>
    <recommendedName>
        <fullName evidence="4">Secreted protein</fullName>
    </recommendedName>
</protein>
<feature type="chain" id="PRO_5035864118" description="Secreted protein" evidence="1">
    <location>
        <begin position="24"/>
        <end position="169"/>
    </location>
</feature>
<evidence type="ECO:0000313" key="2">
    <source>
        <dbReference type="EMBL" id="KAH7301747.1"/>
    </source>
</evidence>
<feature type="signal peptide" evidence="1">
    <location>
        <begin position="1"/>
        <end position="23"/>
    </location>
</feature>
<gene>
    <name evidence="2" type="ORF">KP509_23G040500</name>
</gene>
<comment type="caution">
    <text evidence="2">The sequence shown here is derived from an EMBL/GenBank/DDBJ whole genome shotgun (WGS) entry which is preliminary data.</text>
</comment>
<keyword evidence="3" id="KW-1185">Reference proteome</keyword>
<sequence length="169" mass="19255">MTFTYTKLMFSFLHLMLCSAALSLEFSWTRSIYSSSLLFHPSPFLSCRTSDFCTKPSCISHIFFLQHFFAHSFLRNFISLPTHSARSLYFMIFVYFVNSAIVATYDAASIVYCSDETDTLTAIFHTDDHHPSGSSCTNPRQSRAFQILPPQQGEHLHVGCSHTNRKTVT</sequence>
<evidence type="ECO:0000256" key="1">
    <source>
        <dbReference type="SAM" id="SignalP"/>
    </source>
</evidence>